<dbReference type="AlphaFoldDB" id="A0A9P0EHJ2"/>
<keyword evidence="3" id="KW-1185">Reference proteome</keyword>
<dbReference type="EMBL" id="OV725078">
    <property type="protein sequence ID" value="CAH1394161.1"/>
    <property type="molecule type" value="Genomic_DNA"/>
</dbReference>
<feature type="compositionally biased region" description="Basic and acidic residues" evidence="1">
    <location>
        <begin position="8"/>
        <end position="19"/>
    </location>
</feature>
<evidence type="ECO:0000256" key="1">
    <source>
        <dbReference type="SAM" id="MobiDB-lite"/>
    </source>
</evidence>
<reference evidence="2" key="1">
    <citation type="submission" date="2022-01" db="EMBL/GenBank/DDBJ databases">
        <authorList>
            <person name="King R."/>
        </authorList>
    </citation>
    <scope>NUCLEOTIDE SEQUENCE</scope>
</reference>
<gene>
    <name evidence="2" type="ORF">NEZAVI_LOCUS4702</name>
</gene>
<dbReference type="Proteomes" id="UP001152798">
    <property type="component" value="Chromosome 2"/>
</dbReference>
<evidence type="ECO:0000313" key="3">
    <source>
        <dbReference type="Proteomes" id="UP001152798"/>
    </source>
</evidence>
<sequence>MKGIVAGDQRRQDRIDLGGHHGNPTEDAGPNQSSPGAAMQTNVQIHKPTASYTRVKVRQEVFLFWVNENIKSLYPTEWFKVRKNMMMQQVNEEV</sequence>
<organism evidence="2 3">
    <name type="scientific">Nezara viridula</name>
    <name type="common">Southern green stink bug</name>
    <name type="synonym">Cimex viridulus</name>
    <dbReference type="NCBI Taxonomy" id="85310"/>
    <lineage>
        <taxon>Eukaryota</taxon>
        <taxon>Metazoa</taxon>
        <taxon>Ecdysozoa</taxon>
        <taxon>Arthropoda</taxon>
        <taxon>Hexapoda</taxon>
        <taxon>Insecta</taxon>
        <taxon>Pterygota</taxon>
        <taxon>Neoptera</taxon>
        <taxon>Paraneoptera</taxon>
        <taxon>Hemiptera</taxon>
        <taxon>Heteroptera</taxon>
        <taxon>Panheteroptera</taxon>
        <taxon>Pentatomomorpha</taxon>
        <taxon>Pentatomoidea</taxon>
        <taxon>Pentatomidae</taxon>
        <taxon>Pentatominae</taxon>
        <taxon>Nezara</taxon>
    </lineage>
</organism>
<name>A0A9P0EHJ2_NEZVI</name>
<proteinExistence type="predicted"/>
<protein>
    <submittedName>
        <fullName evidence="2">Uncharacterized protein</fullName>
    </submittedName>
</protein>
<accession>A0A9P0EHJ2</accession>
<feature type="compositionally biased region" description="Polar residues" evidence="1">
    <location>
        <begin position="30"/>
        <end position="41"/>
    </location>
</feature>
<dbReference type="OrthoDB" id="10416408at2759"/>
<evidence type="ECO:0000313" key="2">
    <source>
        <dbReference type="EMBL" id="CAH1394161.1"/>
    </source>
</evidence>
<feature type="region of interest" description="Disordered" evidence="1">
    <location>
        <begin position="1"/>
        <end position="41"/>
    </location>
</feature>